<keyword evidence="3" id="KW-1185">Reference proteome</keyword>
<dbReference type="RefSeq" id="WP_377100685.1">
    <property type="nucleotide sequence ID" value="NZ_JBHTHU010000009.1"/>
</dbReference>
<evidence type="ECO:0000313" key="3">
    <source>
        <dbReference type="Proteomes" id="UP001596958"/>
    </source>
</evidence>
<name>A0ABW2YZA6_9SPHI</name>
<dbReference type="EMBL" id="JBHTHU010000009">
    <property type="protein sequence ID" value="MFD0750955.1"/>
    <property type="molecule type" value="Genomic_DNA"/>
</dbReference>
<evidence type="ECO:0000313" key="2">
    <source>
        <dbReference type="EMBL" id="MFD0750955.1"/>
    </source>
</evidence>
<proteinExistence type="predicted"/>
<keyword evidence="1" id="KW-1133">Transmembrane helix</keyword>
<feature type="transmembrane region" description="Helical" evidence="1">
    <location>
        <begin position="88"/>
        <end position="108"/>
    </location>
</feature>
<feature type="transmembrane region" description="Helical" evidence="1">
    <location>
        <begin position="128"/>
        <end position="150"/>
    </location>
</feature>
<protein>
    <submittedName>
        <fullName evidence="2">Uncharacterized protein</fullName>
    </submittedName>
</protein>
<evidence type="ECO:0000256" key="1">
    <source>
        <dbReference type="SAM" id="Phobius"/>
    </source>
</evidence>
<keyword evidence="1" id="KW-0812">Transmembrane</keyword>
<dbReference type="Proteomes" id="UP001596958">
    <property type="component" value="Unassembled WGS sequence"/>
</dbReference>
<sequence>MSRNKKDIFKEVISKAESQKPADDTANLVMQQITAVADDEVAISPALKNLLQKHVIDAAPMAFTNNVMAQVNPQQTEINYNPIISKKAWYAIAASILCILILTVVSGGSGQHAFSASIGGNAIKQINAIPPVYIITLIFGGLLPVAEHFITGRLKLSKQ</sequence>
<reference evidence="3" key="1">
    <citation type="journal article" date="2019" name="Int. J. Syst. Evol. Microbiol.">
        <title>The Global Catalogue of Microorganisms (GCM) 10K type strain sequencing project: providing services to taxonomists for standard genome sequencing and annotation.</title>
        <authorList>
            <consortium name="The Broad Institute Genomics Platform"/>
            <consortium name="The Broad Institute Genome Sequencing Center for Infectious Disease"/>
            <person name="Wu L."/>
            <person name="Ma J."/>
        </authorList>
    </citation>
    <scope>NUCLEOTIDE SEQUENCE [LARGE SCALE GENOMIC DNA]</scope>
    <source>
        <strain evidence="3">CCUG 63418</strain>
    </source>
</reference>
<accession>A0ABW2YZA6</accession>
<comment type="caution">
    <text evidence="2">The sequence shown here is derived from an EMBL/GenBank/DDBJ whole genome shotgun (WGS) entry which is preliminary data.</text>
</comment>
<keyword evidence="1" id="KW-0472">Membrane</keyword>
<organism evidence="2 3">
    <name type="scientific">Mucilaginibacter calamicampi</name>
    <dbReference type="NCBI Taxonomy" id="1302352"/>
    <lineage>
        <taxon>Bacteria</taxon>
        <taxon>Pseudomonadati</taxon>
        <taxon>Bacteroidota</taxon>
        <taxon>Sphingobacteriia</taxon>
        <taxon>Sphingobacteriales</taxon>
        <taxon>Sphingobacteriaceae</taxon>
        <taxon>Mucilaginibacter</taxon>
    </lineage>
</organism>
<gene>
    <name evidence="2" type="ORF">ACFQZS_12440</name>
</gene>